<evidence type="ECO:0000256" key="2">
    <source>
        <dbReference type="SAM" id="MobiDB-lite"/>
    </source>
</evidence>
<dbReference type="InterPro" id="IPR027267">
    <property type="entry name" value="AH/BAR_dom_sf"/>
</dbReference>
<dbReference type="PANTHER" id="PTHR38148">
    <property type="entry name" value="BAR DOMAIN-CONTAINING PROTEIN"/>
    <property type="match status" value="1"/>
</dbReference>
<accession>A0A1X0NYD1</accession>
<feature type="region of interest" description="Disordered" evidence="2">
    <location>
        <begin position="81"/>
        <end position="111"/>
    </location>
</feature>
<dbReference type="SUPFAM" id="SSF103657">
    <property type="entry name" value="BAR/IMD domain-like"/>
    <property type="match status" value="1"/>
</dbReference>
<organism evidence="3 4">
    <name type="scientific">Trypanosoma theileri</name>
    <dbReference type="NCBI Taxonomy" id="67003"/>
    <lineage>
        <taxon>Eukaryota</taxon>
        <taxon>Discoba</taxon>
        <taxon>Euglenozoa</taxon>
        <taxon>Kinetoplastea</taxon>
        <taxon>Metakinetoplastina</taxon>
        <taxon>Trypanosomatida</taxon>
        <taxon>Trypanosomatidae</taxon>
        <taxon>Trypanosoma</taxon>
    </lineage>
</organism>
<dbReference type="Gene3D" id="1.20.1270.60">
    <property type="entry name" value="Arfaptin homology (AH) domain/BAR domain"/>
    <property type="match status" value="1"/>
</dbReference>
<reference evidence="3 4" key="1">
    <citation type="submission" date="2017-03" db="EMBL/GenBank/DDBJ databases">
        <title>An alternative strategy for trypanosome survival in the mammalian bloodstream revealed through genome and transcriptome analysis of the ubiquitous bovine parasite Trypanosoma (Megatrypanum) theileri.</title>
        <authorList>
            <person name="Kelly S."/>
            <person name="Ivens A."/>
            <person name="Mott A."/>
            <person name="O'Neill E."/>
            <person name="Emms D."/>
            <person name="Macleod O."/>
            <person name="Voorheis P."/>
            <person name="Matthews J."/>
            <person name="Matthews K."/>
            <person name="Carrington M."/>
        </authorList>
    </citation>
    <scope>NUCLEOTIDE SEQUENCE [LARGE SCALE GENOMIC DNA]</scope>
    <source>
        <strain evidence="3">Edinburgh</strain>
    </source>
</reference>
<evidence type="ECO:0000313" key="3">
    <source>
        <dbReference type="EMBL" id="ORC89170.1"/>
    </source>
</evidence>
<comment type="caution">
    <text evidence="3">The sequence shown here is derived from an EMBL/GenBank/DDBJ whole genome shotgun (WGS) entry which is preliminary data.</text>
</comment>
<protein>
    <recommendedName>
        <fullName evidence="5">BAR domain-containing protein</fullName>
    </recommendedName>
</protein>
<feature type="compositionally biased region" description="Polar residues" evidence="2">
    <location>
        <begin position="94"/>
        <end position="111"/>
    </location>
</feature>
<dbReference type="GeneID" id="39985170"/>
<evidence type="ECO:0008006" key="5">
    <source>
        <dbReference type="Google" id="ProtNLM"/>
    </source>
</evidence>
<keyword evidence="1" id="KW-0175">Coiled coil</keyword>
<name>A0A1X0NYD1_9TRYP</name>
<dbReference type="PANTHER" id="PTHR38148:SF3">
    <property type="entry name" value="BAR DOMAIN-CONTAINING PROTEIN"/>
    <property type="match status" value="1"/>
</dbReference>
<gene>
    <name evidence="3" type="ORF">TM35_000131740</name>
</gene>
<feature type="coiled-coil region" evidence="1">
    <location>
        <begin position="139"/>
        <end position="218"/>
    </location>
</feature>
<evidence type="ECO:0000313" key="4">
    <source>
        <dbReference type="Proteomes" id="UP000192257"/>
    </source>
</evidence>
<sequence length="259" mass="28684">MGSGGSDPSNPQVLLIHNVEDGIKRFGNASKEYVAAVRAVSASLEHLAVAMRQLSLGDIPPELHARIDRFGTVVGLHQSAAATNNNNNRKGSVGNESNNDMNSVNHRNSASKVSVQLDYPLAPYINDFSKDVGSATDDLKMLTKMARKKQEEYESAAKKYNETRLEVEKIEKSDVKKNRNSADNPKYTKKIEKREKQRVEAEQKAQELNKACQALITRRAEVMTRVMDAMGSQTFRYWNGIAHLMQDGSMGGSRSNSVV</sequence>
<dbReference type="RefSeq" id="XP_028883236.1">
    <property type="nucleotide sequence ID" value="XM_029025390.1"/>
</dbReference>
<dbReference type="OrthoDB" id="264958at2759"/>
<evidence type="ECO:0000256" key="1">
    <source>
        <dbReference type="SAM" id="Coils"/>
    </source>
</evidence>
<proteinExistence type="predicted"/>
<dbReference type="VEuPathDB" id="TriTrypDB:TM35_000131740"/>
<dbReference type="EMBL" id="NBCO01000013">
    <property type="protein sequence ID" value="ORC89170.1"/>
    <property type="molecule type" value="Genomic_DNA"/>
</dbReference>
<dbReference type="Proteomes" id="UP000192257">
    <property type="component" value="Unassembled WGS sequence"/>
</dbReference>
<dbReference type="AlphaFoldDB" id="A0A1X0NYD1"/>
<keyword evidence="4" id="KW-1185">Reference proteome</keyword>